<keyword evidence="3" id="KW-1185">Reference proteome</keyword>
<comment type="caution">
    <text evidence="2">The sequence shown here is derived from an EMBL/GenBank/DDBJ whole genome shotgun (WGS) entry which is preliminary data.</text>
</comment>
<accession>A0A8H2VYX8</accession>
<sequence length="167" mass="19397">MNCGIHFFGVVSYIDSRGMKRLVDGVQISCLGELRFLEYDKKSETTRSRCCRFLVMQVGNRNAWMIWLPRLCQETSTMMLFRRFLLKNYFSKINNHQAHHLSTLKQLVKSLTTKSSMTKSPLAKILRPTHRQRNHLRSPTTSGPRSTLQRPPTPPMNHTPISEEHTP</sequence>
<proteinExistence type="predicted"/>
<dbReference type="EMBL" id="CAJHIA010000021">
    <property type="protein sequence ID" value="CAD6446661.1"/>
    <property type="molecule type" value="Genomic_DNA"/>
</dbReference>
<organism evidence="2 3">
    <name type="scientific">Sclerotinia trifoliorum</name>
    <dbReference type="NCBI Taxonomy" id="28548"/>
    <lineage>
        <taxon>Eukaryota</taxon>
        <taxon>Fungi</taxon>
        <taxon>Dikarya</taxon>
        <taxon>Ascomycota</taxon>
        <taxon>Pezizomycotina</taxon>
        <taxon>Leotiomycetes</taxon>
        <taxon>Helotiales</taxon>
        <taxon>Sclerotiniaceae</taxon>
        <taxon>Sclerotinia</taxon>
    </lineage>
</organism>
<name>A0A8H2VYX8_9HELO</name>
<evidence type="ECO:0000256" key="1">
    <source>
        <dbReference type="SAM" id="MobiDB-lite"/>
    </source>
</evidence>
<feature type="region of interest" description="Disordered" evidence="1">
    <location>
        <begin position="115"/>
        <end position="167"/>
    </location>
</feature>
<evidence type="ECO:0000313" key="3">
    <source>
        <dbReference type="Proteomes" id="UP000624404"/>
    </source>
</evidence>
<feature type="compositionally biased region" description="Polar residues" evidence="1">
    <location>
        <begin position="137"/>
        <end position="150"/>
    </location>
</feature>
<dbReference type="Proteomes" id="UP000624404">
    <property type="component" value="Unassembled WGS sequence"/>
</dbReference>
<gene>
    <name evidence="2" type="ORF">SCLTRI_LOCUS6455</name>
</gene>
<evidence type="ECO:0000313" key="2">
    <source>
        <dbReference type="EMBL" id="CAD6446661.1"/>
    </source>
</evidence>
<feature type="compositionally biased region" description="Basic residues" evidence="1">
    <location>
        <begin position="127"/>
        <end position="136"/>
    </location>
</feature>
<reference evidence="2" key="1">
    <citation type="submission" date="2020-10" db="EMBL/GenBank/DDBJ databases">
        <authorList>
            <person name="Kusch S."/>
        </authorList>
    </citation>
    <scope>NUCLEOTIDE SEQUENCE</scope>
    <source>
        <strain evidence="2">SwB9</strain>
    </source>
</reference>
<dbReference type="AlphaFoldDB" id="A0A8H2VYX8"/>
<protein>
    <submittedName>
        <fullName evidence="2">27b59d80-dd94-4f0f-bb18-d69035a93114</fullName>
    </submittedName>
</protein>